<protein>
    <submittedName>
        <fullName evidence="9">MFS transporter</fullName>
    </submittedName>
</protein>
<keyword evidence="3" id="KW-1003">Cell membrane</keyword>
<feature type="transmembrane region" description="Helical" evidence="7">
    <location>
        <begin position="345"/>
        <end position="368"/>
    </location>
</feature>
<evidence type="ECO:0000256" key="2">
    <source>
        <dbReference type="ARBA" id="ARBA00022448"/>
    </source>
</evidence>
<gene>
    <name evidence="9" type="ORF">K6753_04830</name>
</gene>
<dbReference type="InterPro" id="IPR010290">
    <property type="entry name" value="TM_effector"/>
</dbReference>
<comment type="subcellular location">
    <subcellularLocation>
        <location evidence="1">Cell membrane</location>
        <topology evidence="1">Multi-pass membrane protein</topology>
    </subcellularLocation>
</comment>
<keyword evidence="6 7" id="KW-0472">Membrane</keyword>
<feature type="transmembrane region" description="Helical" evidence="7">
    <location>
        <begin position="311"/>
        <end position="333"/>
    </location>
</feature>
<dbReference type="PROSITE" id="PS50850">
    <property type="entry name" value="MFS"/>
    <property type="match status" value="1"/>
</dbReference>
<sequence>MSGMFASLRSFNYRLWAAGALVSNVGTWMQRIGQDWLVLTVLTDHSATAVGTVMALQFGPPLLLLPLTGYAADHWDRRKLLMATQAISGLLALGLGLLVLSGAVQLWHVYGFALLLGCVTAFDAPVRQTFVSDLVSDADLANAVALNSASFNAARMVGPAVAGLLIAAVGEGWLFMVNAASYAAVLVSLALLRVHELHAEAAPEHTRGSVLAGFGYVARRPDLMAVMVMLALIGTFGFNFAIFISTMSVTVFQGDASQYGLLTSAMAVGTLAGALLSARRPEPGMVLMAVSAAAFGLSVAVAALMPGPVSFAVVLFFVGLAALTFMTASNSMMQLTTERAMRGRVLALRIAVVMGGTPLGAPLVGWVVDRFGARWALGVAALSGIAAAAVAVHYLVRHRDLRVARHEGRLRLRIRPVPADVAGVRLASGERVK</sequence>
<evidence type="ECO:0000256" key="6">
    <source>
        <dbReference type="ARBA" id="ARBA00023136"/>
    </source>
</evidence>
<dbReference type="Gene3D" id="1.20.1250.20">
    <property type="entry name" value="MFS general substrate transporter like domains"/>
    <property type="match status" value="1"/>
</dbReference>
<evidence type="ECO:0000259" key="8">
    <source>
        <dbReference type="PROSITE" id="PS50850"/>
    </source>
</evidence>
<dbReference type="SUPFAM" id="SSF103473">
    <property type="entry name" value="MFS general substrate transporter"/>
    <property type="match status" value="1"/>
</dbReference>
<feature type="transmembrane region" description="Helical" evidence="7">
    <location>
        <begin position="49"/>
        <end position="68"/>
    </location>
</feature>
<dbReference type="EMBL" id="JAINZW010000002">
    <property type="protein sequence ID" value="MBZ4038849.1"/>
    <property type="molecule type" value="Genomic_DNA"/>
</dbReference>
<dbReference type="PANTHER" id="PTHR23513">
    <property type="entry name" value="INTEGRAL MEMBRANE EFFLUX PROTEIN-RELATED"/>
    <property type="match status" value="1"/>
</dbReference>
<keyword evidence="2" id="KW-0813">Transport</keyword>
<feature type="transmembrane region" description="Helical" evidence="7">
    <location>
        <begin position="285"/>
        <end position="305"/>
    </location>
</feature>
<feature type="transmembrane region" description="Helical" evidence="7">
    <location>
        <begin position="12"/>
        <end position="29"/>
    </location>
</feature>
<proteinExistence type="predicted"/>
<feature type="transmembrane region" description="Helical" evidence="7">
    <location>
        <begin position="144"/>
        <end position="167"/>
    </location>
</feature>
<dbReference type="Pfam" id="PF05977">
    <property type="entry name" value="MFS_3"/>
    <property type="match status" value="1"/>
</dbReference>
<reference evidence="9 10" key="1">
    <citation type="submission" date="2021-09" db="EMBL/GenBank/DDBJ databases">
        <title>Lysobacter sp. 13A isolated from the river sediment.</title>
        <authorList>
            <person name="Liu H."/>
            <person name="Li S."/>
            <person name="Mao S."/>
        </authorList>
    </citation>
    <scope>NUCLEOTIDE SEQUENCE [LARGE SCALE GENOMIC DNA]</scope>
    <source>
        <strain evidence="9 10">13A</strain>
    </source>
</reference>
<evidence type="ECO:0000256" key="7">
    <source>
        <dbReference type="SAM" id="Phobius"/>
    </source>
</evidence>
<evidence type="ECO:0000256" key="3">
    <source>
        <dbReference type="ARBA" id="ARBA00022475"/>
    </source>
</evidence>
<evidence type="ECO:0000313" key="10">
    <source>
        <dbReference type="Proteomes" id="UP001430954"/>
    </source>
</evidence>
<keyword evidence="10" id="KW-1185">Reference proteome</keyword>
<dbReference type="InterPro" id="IPR036259">
    <property type="entry name" value="MFS_trans_sf"/>
</dbReference>
<feature type="domain" description="Major facilitator superfamily (MFS) profile" evidence="8">
    <location>
        <begin position="1"/>
        <end position="399"/>
    </location>
</feature>
<evidence type="ECO:0000256" key="4">
    <source>
        <dbReference type="ARBA" id="ARBA00022692"/>
    </source>
</evidence>
<evidence type="ECO:0000256" key="5">
    <source>
        <dbReference type="ARBA" id="ARBA00022989"/>
    </source>
</evidence>
<dbReference type="Proteomes" id="UP001430954">
    <property type="component" value="Unassembled WGS sequence"/>
</dbReference>
<evidence type="ECO:0000256" key="1">
    <source>
        <dbReference type="ARBA" id="ARBA00004651"/>
    </source>
</evidence>
<accession>A0ABS7T4R5</accession>
<feature type="transmembrane region" description="Helical" evidence="7">
    <location>
        <begin position="80"/>
        <end position="100"/>
    </location>
</feature>
<comment type="caution">
    <text evidence="9">The sequence shown here is derived from an EMBL/GenBank/DDBJ whole genome shotgun (WGS) entry which is preliminary data.</text>
</comment>
<dbReference type="CDD" id="cd06173">
    <property type="entry name" value="MFS_MefA_like"/>
    <property type="match status" value="1"/>
</dbReference>
<keyword evidence="5 7" id="KW-1133">Transmembrane helix</keyword>
<organism evidence="9 10">
    <name type="scientific">Novilysobacter selenitireducens</name>
    <dbReference type="NCBI Taxonomy" id="2872639"/>
    <lineage>
        <taxon>Bacteria</taxon>
        <taxon>Pseudomonadati</taxon>
        <taxon>Pseudomonadota</taxon>
        <taxon>Gammaproteobacteria</taxon>
        <taxon>Lysobacterales</taxon>
        <taxon>Lysobacteraceae</taxon>
        <taxon>Novilysobacter</taxon>
    </lineage>
</organism>
<name>A0ABS7T4R5_9GAMM</name>
<feature type="transmembrane region" description="Helical" evidence="7">
    <location>
        <begin position="223"/>
        <end position="244"/>
    </location>
</feature>
<feature type="transmembrane region" description="Helical" evidence="7">
    <location>
        <begin position="374"/>
        <end position="396"/>
    </location>
</feature>
<feature type="transmembrane region" description="Helical" evidence="7">
    <location>
        <begin position="256"/>
        <end position="278"/>
    </location>
</feature>
<evidence type="ECO:0000313" key="9">
    <source>
        <dbReference type="EMBL" id="MBZ4038849.1"/>
    </source>
</evidence>
<dbReference type="InterPro" id="IPR020846">
    <property type="entry name" value="MFS_dom"/>
</dbReference>
<keyword evidence="4 7" id="KW-0812">Transmembrane</keyword>
<dbReference type="PANTHER" id="PTHR23513:SF11">
    <property type="entry name" value="STAPHYLOFERRIN A TRANSPORTER"/>
    <property type="match status" value="1"/>
</dbReference>